<dbReference type="Pfam" id="PF06580">
    <property type="entry name" value="His_kinase"/>
    <property type="match status" value="1"/>
</dbReference>
<dbReference type="Proteomes" id="UP001517367">
    <property type="component" value="Unassembled WGS sequence"/>
</dbReference>
<evidence type="ECO:0000259" key="2">
    <source>
        <dbReference type="Pfam" id="PF06580"/>
    </source>
</evidence>
<keyword evidence="1" id="KW-1133">Transmembrane helix</keyword>
<dbReference type="InterPro" id="IPR010559">
    <property type="entry name" value="Sig_transdc_His_kin_internal"/>
</dbReference>
<accession>A0ABW9JF37</accession>
<dbReference type="RefSeq" id="WP_138730194.1">
    <property type="nucleotide sequence ID" value="NZ_SRMP02000007.1"/>
</dbReference>
<proteinExistence type="predicted"/>
<evidence type="ECO:0000313" key="4">
    <source>
        <dbReference type="Proteomes" id="UP001517367"/>
    </source>
</evidence>
<evidence type="ECO:0000256" key="1">
    <source>
        <dbReference type="SAM" id="Phobius"/>
    </source>
</evidence>
<keyword evidence="1" id="KW-0472">Membrane</keyword>
<keyword evidence="1" id="KW-0812">Transmembrane</keyword>
<dbReference type="PANTHER" id="PTHR34220">
    <property type="entry name" value="SENSOR HISTIDINE KINASE YPDA"/>
    <property type="match status" value="1"/>
</dbReference>
<comment type="caution">
    <text evidence="3">The sequence shown here is derived from an EMBL/GenBank/DDBJ whole genome shotgun (WGS) entry which is preliminary data.</text>
</comment>
<feature type="transmembrane region" description="Helical" evidence="1">
    <location>
        <begin position="120"/>
        <end position="136"/>
    </location>
</feature>
<organism evidence="3 4">
    <name type="scientific">Pedobacter helvus</name>
    <dbReference type="NCBI Taxonomy" id="2563444"/>
    <lineage>
        <taxon>Bacteria</taxon>
        <taxon>Pseudomonadati</taxon>
        <taxon>Bacteroidota</taxon>
        <taxon>Sphingobacteriia</taxon>
        <taxon>Sphingobacteriales</taxon>
        <taxon>Sphingobacteriaceae</taxon>
        <taxon>Pedobacter</taxon>
    </lineage>
</organism>
<feature type="transmembrane region" description="Helical" evidence="1">
    <location>
        <begin position="70"/>
        <end position="87"/>
    </location>
</feature>
<dbReference type="Gene3D" id="3.30.565.10">
    <property type="entry name" value="Histidine kinase-like ATPase, C-terminal domain"/>
    <property type="match status" value="1"/>
</dbReference>
<evidence type="ECO:0000313" key="3">
    <source>
        <dbReference type="EMBL" id="MFN0290985.1"/>
    </source>
</evidence>
<gene>
    <name evidence="3" type="ORF">E5L68_006260</name>
</gene>
<protein>
    <submittedName>
        <fullName evidence="3">Sensor histidine kinase</fullName>
        <ecNumber evidence="3">2.7.13.3</ecNumber>
    </submittedName>
</protein>
<dbReference type="SUPFAM" id="SSF55874">
    <property type="entry name" value="ATPase domain of HSP90 chaperone/DNA topoisomerase II/histidine kinase"/>
    <property type="match status" value="1"/>
</dbReference>
<keyword evidence="3" id="KW-0808">Transferase</keyword>
<keyword evidence="4" id="KW-1185">Reference proteome</keyword>
<dbReference type="GO" id="GO:0004673">
    <property type="term" value="F:protein histidine kinase activity"/>
    <property type="evidence" value="ECO:0007669"/>
    <property type="project" value="UniProtKB-EC"/>
</dbReference>
<dbReference type="PANTHER" id="PTHR34220:SF7">
    <property type="entry name" value="SENSOR HISTIDINE KINASE YPDA"/>
    <property type="match status" value="1"/>
</dbReference>
<dbReference type="EMBL" id="SRMP02000007">
    <property type="protein sequence ID" value="MFN0290985.1"/>
    <property type="molecule type" value="Genomic_DNA"/>
</dbReference>
<keyword evidence="3" id="KW-0418">Kinase</keyword>
<feature type="domain" description="Signal transduction histidine kinase internal region" evidence="2">
    <location>
        <begin position="157"/>
        <end position="235"/>
    </location>
</feature>
<sequence length="342" mass="40687">MTKKQETLLHIGFWLIFFGLNFLSDLIGSKNEALNLWSILQFIGFSIIQMIVFYINYAWICKFTILQKRWLLLFLGQLLLLFVFPVLRDLFEEVLLYKITGNHNYADRYRFTFFYVYDNSFYSVRMVLLSLVFYSLKTIWNTNQQMNELLLQHKQVELQNLKNQLSPHFLFNTLNSFYADLIDTQPKTAEDLLKLSEMLRYVTYENENDRVDLEDEIQFIANYIALFSRRFDHQLAIHFQSSGVEEKVQIPSLLLIHFVENALKHGLATDPKRPINITLRVANQLLSFSVENHYIASEHYDERGIGYKNIRQRLELLYPKNHLLQVAQTQDFYRVNLQIPLL</sequence>
<dbReference type="InterPro" id="IPR050640">
    <property type="entry name" value="Bact_2-comp_sensor_kinase"/>
</dbReference>
<feature type="transmembrane region" description="Helical" evidence="1">
    <location>
        <begin position="7"/>
        <end position="24"/>
    </location>
</feature>
<dbReference type="InterPro" id="IPR036890">
    <property type="entry name" value="HATPase_C_sf"/>
</dbReference>
<reference evidence="3 4" key="1">
    <citation type="submission" date="2024-12" db="EMBL/GenBank/DDBJ databases">
        <authorList>
            <person name="Hu S."/>
        </authorList>
    </citation>
    <scope>NUCLEOTIDE SEQUENCE [LARGE SCALE GENOMIC DNA]</scope>
    <source>
        <strain evidence="3 4">P-25</strain>
    </source>
</reference>
<name>A0ABW9JF37_9SPHI</name>
<dbReference type="EC" id="2.7.13.3" evidence="3"/>
<feature type="transmembrane region" description="Helical" evidence="1">
    <location>
        <begin position="36"/>
        <end position="58"/>
    </location>
</feature>